<keyword evidence="2" id="KW-0812">Transmembrane</keyword>
<feature type="transmembrane region" description="Helical" evidence="2">
    <location>
        <begin position="112"/>
        <end position="133"/>
    </location>
</feature>
<dbReference type="InterPro" id="IPR029058">
    <property type="entry name" value="AB_hydrolase_fold"/>
</dbReference>
<organism evidence="3 4">
    <name type="scientific">Monascus purpureus</name>
    <name type="common">Red mold</name>
    <name type="synonym">Monascus anka</name>
    <dbReference type="NCBI Taxonomy" id="5098"/>
    <lineage>
        <taxon>Eukaryota</taxon>
        <taxon>Fungi</taxon>
        <taxon>Dikarya</taxon>
        <taxon>Ascomycota</taxon>
        <taxon>Pezizomycotina</taxon>
        <taxon>Eurotiomycetes</taxon>
        <taxon>Eurotiomycetidae</taxon>
        <taxon>Eurotiales</taxon>
        <taxon>Aspergillaceae</taxon>
        <taxon>Monascus</taxon>
    </lineage>
</organism>
<dbReference type="OrthoDB" id="164921at2759"/>
<keyword evidence="2" id="KW-0472">Membrane</keyword>
<feature type="transmembrane region" description="Helical" evidence="2">
    <location>
        <begin position="140"/>
        <end position="164"/>
    </location>
</feature>
<dbReference type="SUPFAM" id="SSF53474">
    <property type="entry name" value="alpha/beta-Hydrolases"/>
    <property type="match status" value="1"/>
</dbReference>
<evidence type="ECO:0000256" key="2">
    <source>
        <dbReference type="SAM" id="Phobius"/>
    </source>
</evidence>
<dbReference type="AlphaFoldDB" id="A0A507QXJ6"/>
<evidence type="ECO:0000313" key="3">
    <source>
        <dbReference type="EMBL" id="TQB74270.1"/>
    </source>
</evidence>
<gene>
    <name evidence="3" type="ORF">MPDQ_004993</name>
</gene>
<dbReference type="EMBL" id="VIFY01000033">
    <property type="protein sequence ID" value="TQB74270.1"/>
    <property type="molecule type" value="Genomic_DNA"/>
</dbReference>
<protein>
    <recommendedName>
        <fullName evidence="5">Mitochondrial integral membrane protein</fullName>
    </recommendedName>
</protein>
<evidence type="ECO:0008006" key="5">
    <source>
        <dbReference type="Google" id="ProtNLM"/>
    </source>
</evidence>
<dbReference type="Gene3D" id="3.40.50.1820">
    <property type="entry name" value="alpha/beta hydrolase"/>
    <property type="match status" value="1"/>
</dbReference>
<dbReference type="Pfam" id="PF10329">
    <property type="entry name" value="DUF2417"/>
    <property type="match status" value="1"/>
</dbReference>
<feature type="transmembrane region" description="Helical" evidence="2">
    <location>
        <begin position="79"/>
        <end position="100"/>
    </location>
</feature>
<comment type="caution">
    <text evidence="3">The sequence shown here is derived from an EMBL/GenBank/DDBJ whole genome shotgun (WGS) entry which is preliminary data.</text>
</comment>
<keyword evidence="4" id="KW-1185">Reference proteome</keyword>
<sequence length="537" mass="59903">MATVWPWKKNFNYDGQEQGDGGDSNGQQQQQRPREDHDGPSNEQQPDERTRLLQPHYLSPDDPAVSPYNLWTVRALSGLSLFFLLVTFVWWIVLLVSTFVSPPMMYTRGSGFLAFSYAALTVAYLIVVGRLFFAIPSQPLSIWGAVLAILLLVDTCILLAVPRIRVEEGWAGIATVIWATVIALYTIIQNRTVANGKREEEQRLTGREETRRSLCEWIAVLAETVIVAVMVVATVLLTATLILRARDASLSPPGRKYYVSEDKYQVHLACVGNTNKNTTTPTILLEGDHSPVEHTLQPFIDSIYRDGSINKYCYWDRPGYGWSDNAPSPFSAGMAADALSEALSQANEKGPWILVSAGTGGIYSRIFASHNLPQVHGILLIDTLHEDLLDDYIGGSGRGFFLWLRGILSPLGIDRVAGALFRGRTREDRVMGRSAYQSGKVIKAKLQENLIAESMTKREIQTSRRVGIPDTPLVVVSSGIEVRNSKKWAEKQEDLKTVTDRLVAWDVVEKAPHEVWGSVDGRRVLERRLRELLGRGE</sequence>
<feature type="transmembrane region" description="Helical" evidence="2">
    <location>
        <begin position="217"/>
        <end position="243"/>
    </location>
</feature>
<dbReference type="STRING" id="5098.A0A507QXJ6"/>
<name>A0A507QXJ6_MONPU</name>
<feature type="region of interest" description="Disordered" evidence="1">
    <location>
        <begin position="1"/>
        <end position="49"/>
    </location>
</feature>
<dbReference type="InterPro" id="IPR019431">
    <property type="entry name" value="DUF2417"/>
</dbReference>
<evidence type="ECO:0000256" key="1">
    <source>
        <dbReference type="SAM" id="MobiDB-lite"/>
    </source>
</evidence>
<reference evidence="3 4" key="1">
    <citation type="submission" date="2019-06" db="EMBL/GenBank/DDBJ databases">
        <title>Wine fermentation using esterase from Monascus purpureus.</title>
        <authorList>
            <person name="Geng C."/>
            <person name="Zhang Y."/>
        </authorList>
    </citation>
    <scope>NUCLEOTIDE SEQUENCE [LARGE SCALE GENOMIC DNA]</scope>
    <source>
        <strain evidence="3">HQ1</strain>
    </source>
</reference>
<dbReference type="Proteomes" id="UP000319663">
    <property type="component" value="Unassembled WGS sequence"/>
</dbReference>
<feature type="compositionally biased region" description="Basic and acidic residues" evidence="1">
    <location>
        <begin position="32"/>
        <end position="49"/>
    </location>
</feature>
<evidence type="ECO:0000313" key="4">
    <source>
        <dbReference type="Proteomes" id="UP000319663"/>
    </source>
</evidence>
<feature type="transmembrane region" description="Helical" evidence="2">
    <location>
        <begin position="170"/>
        <end position="188"/>
    </location>
</feature>
<proteinExistence type="predicted"/>
<keyword evidence="2" id="KW-1133">Transmembrane helix</keyword>
<accession>A0A507QXJ6</accession>